<keyword evidence="3" id="KW-1185">Reference proteome</keyword>
<evidence type="ECO:0000256" key="1">
    <source>
        <dbReference type="SAM" id="Phobius"/>
    </source>
</evidence>
<feature type="transmembrane region" description="Helical" evidence="1">
    <location>
        <begin position="9"/>
        <end position="27"/>
    </location>
</feature>
<dbReference type="GeneID" id="79316963"/>
<dbReference type="AlphaFoldDB" id="A0ABD6AFS8"/>
<organism evidence="2 3">
    <name type="scientific">Halomarina halobia</name>
    <dbReference type="NCBI Taxonomy" id="3033386"/>
    <lineage>
        <taxon>Archaea</taxon>
        <taxon>Methanobacteriati</taxon>
        <taxon>Methanobacteriota</taxon>
        <taxon>Stenosarchaea group</taxon>
        <taxon>Halobacteria</taxon>
        <taxon>Halobacteriales</taxon>
        <taxon>Natronomonadaceae</taxon>
        <taxon>Halomarina</taxon>
    </lineage>
</organism>
<sequence length="68" mass="6864">MGVNALDRGLWIGFAVLFAVVAGASVLPVEPILWVLPAWGVVVLLSILASIGVAVVAVAAGWPLEGDG</sequence>
<evidence type="ECO:0000313" key="3">
    <source>
        <dbReference type="Proteomes" id="UP001596547"/>
    </source>
</evidence>
<name>A0ABD6AFS8_9EURY</name>
<evidence type="ECO:0000313" key="2">
    <source>
        <dbReference type="EMBL" id="MFC7318849.1"/>
    </source>
</evidence>
<keyword evidence="1" id="KW-0472">Membrane</keyword>
<comment type="caution">
    <text evidence="2">The sequence shown here is derived from an EMBL/GenBank/DDBJ whole genome shotgun (WGS) entry which is preliminary data.</text>
</comment>
<proteinExistence type="predicted"/>
<evidence type="ECO:0008006" key="4">
    <source>
        <dbReference type="Google" id="ProtNLM"/>
    </source>
</evidence>
<protein>
    <recommendedName>
        <fullName evidence="4">DUF4175 domain-containing protein</fullName>
    </recommendedName>
</protein>
<dbReference type="EMBL" id="JBHTBF010000003">
    <property type="protein sequence ID" value="MFC7318849.1"/>
    <property type="molecule type" value="Genomic_DNA"/>
</dbReference>
<accession>A0ABD6AFS8</accession>
<feature type="transmembrane region" description="Helical" evidence="1">
    <location>
        <begin position="39"/>
        <end position="62"/>
    </location>
</feature>
<dbReference type="Proteomes" id="UP001596547">
    <property type="component" value="Unassembled WGS sequence"/>
</dbReference>
<dbReference type="RefSeq" id="WP_276306316.1">
    <property type="nucleotide sequence ID" value="NZ_CP119993.1"/>
</dbReference>
<gene>
    <name evidence="2" type="ORF">ACFQPE_18895</name>
</gene>
<keyword evidence="1" id="KW-0812">Transmembrane</keyword>
<keyword evidence="1" id="KW-1133">Transmembrane helix</keyword>
<reference evidence="2 3" key="1">
    <citation type="journal article" date="2019" name="Int. J. Syst. Evol. Microbiol.">
        <title>The Global Catalogue of Microorganisms (GCM) 10K type strain sequencing project: providing services to taxonomists for standard genome sequencing and annotation.</title>
        <authorList>
            <consortium name="The Broad Institute Genomics Platform"/>
            <consortium name="The Broad Institute Genome Sequencing Center for Infectious Disease"/>
            <person name="Wu L."/>
            <person name="Ma J."/>
        </authorList>
    </citation>
    <scope>NUCLEOTIDE SEQUENCE [LARGE SCALE GENOMIC DNA]</scope>
    <source>
        <strain evidence="2 3">PSR21</strain>
    </source>
</reference>